<feature type="domain" description="SCP" evidence="1">
    <location>
        <begin position="49"/>
        <end position="149"/>
    </location>
</feature>
<dbReference type="EMBL" id="JARK01001578">
    <property type="protein sequence ID" value="EYB88734.1"/>
    <property type="molecule type" value="Genomic_DNA"/>
</dbReference>
<name>A0A016SEK9_9BILA</name>
<evidence type="ECO:0000313" key="2">
    <source>
        <dbReference type="EMBL" id="EYB88734.1"/>
    </source>
</evidence>
<dbReference type="Proteomes" id="UP000024635">
    <property type="component" value="Unassembled WGS sequence"/>
</dbReference>
<reference evidence="3" key="1">
    <citation type="journal article" date="2015" name="Nat. Genet.">
        <title>The genome and transcriptome of the zoonotic hookworm Ancylostoma ceylanicum identify infection-specific gene families.</title>
        <authorList>
            <person name="Schwarz E.M."/>
            <person name="Hu Y."/>
            <person name="Antoshechkin I."/>
            <person name="Miller M.M."/>
            <person name="Sternberg P.W."/>
            <person name="Aroian R.V."/>
        </authorList>
    </citation>
    <scope>NUCLEOTIDE SEQUENCE</scope>
    <source>
        <strain evidence="3">HY135</strain>
    </source>
</reference>
<organism evidence="2 3">
    <name type="scientific">Ancylostoma ceylanicum</name>
    <dbReference type="NCBI Taxonomy" id="53326"/>
    <lineage>
        <taxon>Eukaryota</taxon>
        <taxon>Metazoa</taxon>
        <taxon>Ecdysozoa</taxon>
        <taxon>Nematoda</taxon>
        <taxon>Chromadorea</taxon>
        <taxon>Rhabditida</taxon>
        <taxon>Rhabditina</taxon>
        <taxon>Rhabditomorpha</taxon>
        <taxon>Strongyloidea</taxon>
        <taxon>Ancylostomatidae</taxon>
        <taxon>Ancylostomatinae</taxon>
        <taxon>Ancylostoma</taxon>
    </lineage>
</organism>
<dbReference type="SUPFAM" id="SSF55797">
    <property type="entry name" value="PR-1-like"/>
    <property type="match status" value="1"/>
</dbReference>
<dbReference type="Gene3D" id="3.40.33.10">
    <property type="entry name" value="CAP"/>
    <property type="match status" value="1"/>
</dbReference>
<accession>A0A016SEK9</accession>
<dbReference type="AlphaFoldDB" id="A0A016SEK9"/>
<dbReference type="InterPro" id="IPR035940">
    <property type="entry name" value="CAP_sf"/>
</dbReference>
<keyword evidence="3" id="KW-1185">Reference proteome</keyword>
<protein>
    <recommendedName>
        <fullName evidence="1">SCP domain-containing protein</fullName>
    </recommendedName>
</protein>
<dbReference type="Pfam" id="PF00188">
    <property type="entry name" value="CAP"/>
    <property type="match status" value="1"/>
</dbReference>
<evidence type="ECO:0000313" key="3">
    <source>
        <dbReference type="Proteomes" id="UP000024635"/>
    </source>
</evidence>
<proteinExistence type="predicted"/>
<sequence>MTLNLPISNQQCHADQHHSPEVMFKIELSVEEKTNSRTHENGLDSLISEWSCDLENKAIVMLNQKCKNEQVSSPRGTTAFYYQDNERDAIEVWLSEINDTSIDLHDDPEAYVTCRGKSELINYCNLVRYDASRIGCATKECDGKKSVFCLTNKEQLKTEDVLYYWGKGACPKGSCRPPTYGCNHHIGLCFKPLPTTTMTTTVPIWKLECTGKLCRYIRVF</sequence>
<gene>
    <name evidence="2" type="primary">Acey_s0242.g3420</name>
    <name evidence="2" type="ORF">Y032_0242g3420</name>
</gene>
<evidence type="ECO:0000259" key="1">
    <source>
        <dbReference type="Pfam" id="PF00188"/>
    </source>
</evidence>
<comment type="caution">
    <text evidence="2">The sequence shown here is derived from an EMBL/GenBank/DDBJ whole genome shotgun (WGS) entry which is preliminary data.</text>
</comment>
<dbReference type="InterPro" id="IPR014044">
    <property type="entry name" value="CAP_dom"/>
</dbReference>